<evidence type="ECO:0000256" key="1">
    <source>
        <dbReference type="ARBA" id="ARBA00022485"/>
    </source>
</evidence>
<evidence type="ECO:0000256" key="5">
    <source>
        <dbReference type="ARBA" id="ARBA00023014"/>
    </source>
</evidence>
<proteinExistence type="predicted"/>
<keyword evidence="1" id="KW-0004">4Fe-4S</keyword>
<keyword evidence="6" id="KW-0472">Membrane</keyword>
<feature type="domain" description="4Fe-4S ferredoxin-type" evidence="7">
    <location>
        <begin position="62"/>
        <end position="93"/>
    </location>
</feature>
<comment type="caution">
    <text evidence="8">The sequence shown here is derived from an EMBL/GenBank/DDBJ whole genome shotgun (WGS) entry which is preliminary data.</text>
</comment>
<dbReference type="PROSITE" id="PS00198">
    <property type="entry name" value="4FE4S_FER_1"/>
    <property type="match status" value="1"/>
</dbReference>
<keyword evidence="5" id="KW-0411">Iron-sulfur</keyword>
<dbReference type="EMBL" id="PFNG01000166">
    <property type="protein sequence ID" value="PIZ37702.1"/>
    <property type="molecule type" value="Genomic_DNA"/>
</dbReference>
<keyword evidence="2" id="KW-0479">Metal-binding</keyword>
<keyword evidence="6" id="KW-1133">Transmembrane helix</keyword>
<sequence length="409" mass="45131">MSEQQFLAEPDLQFINDIQKSGGGDLKKCFQCATCSVVCNVTPEDSPFPRKEMIWAQWGQKEKLMSDPDVWLCHQCNDCTANCPRGAKPGDVFAGIRSAAIKALAFPSFMGTLLSSPGLAIIAWGIPVVILLAMISIMPGFYSVLPHLNPHSFFGEMFEQFKNPGWGNMPSGPIKWSNFYPELGIDLTFLTLATLAIISLAVGLVRFWNTMEKNHGEKGLIETPVYNVIGTVPTILSHDRFMECDTSRNRYYGHLGVFYGFVGAFVTTGLVMLSLWVAGIPTPYTLSEHGVLTVIVKVIGNISAAAIIIGGIVLWAQRASFKKGSSSYFDWTLIVLVTGLGVTGLAAELVRVEDLRSIAYPTYFIHLVFVAYLFLYFPFSKMAHLAYRTVGMAFARTAQRDMVTEEEIA</sequence>
<evidence type="ECO:0000259" key="7">
    <source>
        <dbReference type="PROSITE" id="PS51379"/>
    </source>
</evidence>
<dbReference type="GO" id="GO:0051539">
    <property type="term" value="F:4 iron, 4 sulfur cluster binding"/>
    <property type="evidence" value="ECO:0007669"/>
    <property type="project" value="UniProtKB-KW"/>
</dbReference>
<dbReference type="AlphaFoldDB" id="A0A2M7T7C6"/>
<feature type="transmembrane region" description="Helical" evidence="6">
    <location>
        <begin position="257"/>
        <end position="278"/>
    </location>
</feature>
<dbReference type="InterPro" id="IPR009051">
    <property type="entry name" value="Helical_ferredxn"/>
</dbReference>
<dbReference type="PANTHER" id="PTHR43255:SF1">
    <property type="entry name" value="IRON-SULFUR-BINDING OXIDOREDUCTASE FADF-RELATED"/>
    <property type="match status" value="1"/>
</dbReference>
<dbReference type="SUPFAM" id="SSF103501">
    <property type="entry name" value="Respiratory nitrate reductase 1 gamma chain"/>
    <property type="match status" value="1"/>
</dbReference>
<evidence type="ECO:0000313" key="8">
    <source>
        <dbReference type="EMBL" id="PIZ37702.1"/>
    </source>
</evidence>
<evidence type="ECO:0000313" key="9">
    <source>
        <dbReference type="Proteomes" id="UP000230956"/>
    </source>
</evidence>
<protein>
    <recommendedName>
        <fullName evidence="7">4Fe-4S ferredoxin-type domain-containing protein</fullName>
    </recommendedName>
</protein>
<dbReference type="Pfam" id="PF13183">
    <property type="entry name" value="Fer4_8"/>
    <property type="match status" value="1"/>
</dbReference>
<dbReference type="RefSeq" id="WP_286679097.1">
    <property type="nucleotide sequence ID" value="NZ_MNXI01000128.1"/>
</dbReference>
<feature type="transmembrane region" description="Helical" evidence="6">
    <location>
        <begin position="358"/>
        <end position="379"/>
    </location>
</feature>
<evidence type="ECO:0000256" key="3">
    <source>
        <dbReference type="ARBA" id="ARBA00023002"/>
    </source>
</evidence>
<organism evidence="8 9">
    <name type="scientific">Candidatus Aquicultor secundus</name>
    <dbReference type="NCBI Taxonomy" id="1973895"/>
    <lineage>
        <taxon>Bacteria</taxon>
        <taxon>Bacillati</taxon>
        <taxon>Actinomycetota</taxon>
        <taxon>Candidatus Aquicultoria</taxon>
        <taxon>Candidatus Aquicultorales</taxon>
        <taxon>Candidatus Aquicultoraceae</taxon>
        <taxon>Candidatus Aquicultor</taxon>
    </lineage>
</organism>
<gene>
    <name evidence="8" type="ORF">COY37_07025</name>
</gene>
<dbReference type="InterPro" id="IPR051460">
    <property type="entry name" value="HdrC_iron-sulfur_subunit"/>
</dbReference>
<dbReference type="PANTHER" id="PTHR43255">
    <property type="entry name" value="IRON-SULFUR-BINDING OXIDOREDUCTASE FADF-RELATED-RELATED"/>
    <property type="match status" value="1"/>
</dbReference>
<dbReference type="GO" id="GO:0016491">
    <property type="term" value="F:oxidoreductase activity"/>
    <property type="evidence" value="ECO:0007669"/>
    <property type="project" value="UniProtKB-KW"/>
</dbReference>
<name>A0A2M7T7C6_9ACTN</name>
<accession>A0A2M7T7C6</accession>
<dbReference type="Gene3D" id="1.10.1060.10">
    <property type="entry name" value="Alpha-helical ferredoxin"/>
    <property type="match status" value="1"/>
</dbReference>
<dbReference type="PROSITE" id="PS51379">
    <property type="entry name" value="4FE4S_FER_2"/>
    <property type="match status" value="1"/>
</dbReference>
<dbReference type="SUPFAM" id="SSF46548">
    <property type="entry name" value="alpha-helical ferredoxin"/>
    <property type="match status" value="1"/>
</dbReference>
<dbReference type="Gene3D" id="1.20.950.20">
    <property type="entry name" value="Transmembrane di-heme cytochromes, Chain C"/>
    <property type="match status" value="1"/>
</dbReference>
<feature type="transmembrane region" description="Helical" evidence="6">
    <location>
        <begin position="119"/>
        <end position="142"/>
    </location>
</feature>
<evidence type="ECO:0000256" key="2">
    <source>
        <dbReference type="ARBA" id="ARBA00022723"/>
    </source>
</evidence>
<dbReference type="NCBIfam" id="NF038018">
    <property type="entry name" value="qmoC"/>
    <property type="match status" value="1"/>
</dbReference>
<reference evidence="9" key="1">
    <citation type="submission" date="2017-09" db="EMBL/GenBank/DDBJ databases">
        <title>Depth-based differentiation of microbial function through sediment-hosted aquifers and enrichment of novel symbionts in the deep terrestrial subsurface.</title>
        <authorList>
            <person name="Probst A.J."/>
            <person name="Ladd B."/>
            <person name="Jarett J.K."/>
            <person name="Geller-Mcgrath D.E."/>
            <person name="Sieber C.M.K."/>
            <person name="Emerson J.B."/>
            <person name="Anantharaman K."/>
            <person name="Thomas B.C."/>
            <person name="Malmstrom R."/>
            <person name="Stieglmeier M."/>
            <person name="Klingl A."/>
            <person name="Woyke T."/>
            <person name="Ryan C.M."/>
            <person name="Banfield J.F."/>
        </authorList>
    </citation>
    <scope>NUCLEOTIDE SEQUENCE [LARGE SCALE GENOMIC DNA]</scope>
</reference>
<feature type="transmembrane region" description="Helical" evidence="6">
    <location>
        <begin position="187"/>
        <end position="208"/>
    </location>
</feature>
<feature type="transmembrane region" description="Helical" evidence="6">
    <location>
        <begin position="290"/>
        <end position="316"/>
    </location>
</feature>
<keyword evidence="4" id="KW-0408">Iron</keyword>
<evidence type="ECO:0000256" key="4">
    <source>
        <dbReference type="ARBA" id="ARBA00023004"/>
    </source>
</evidence>
<feature type="transmembrane region" description="Helical" evidence="6">
    <location>
        <begin position="328"/>
        <end position="346"/>
    </location>
</feature>
<dbReference type="InterPro" id="IPR017900">
    <property type="entry name" value="4Fe4S_Fe_S_CS"/>
</dbReference>
<keyword evidence="3" id="KW-0560">Oxidoreductase</keyword>
<keyword evidence="6" id="KW-0812">Transmembrane</keyword>
<dbReference type="InterPro" id="IPR036197">
    <property type="entry name" value="NarG-like_sf"/>
</dbReference>
<dbReference type="Proteomes" id="UP000230956">
    <property type="component" value="Unassembled WGS sequence"/>
</dbReference>
<dbReference type="InterPro" id="IPR017896">
    <property type="entry name" value="4Fe4S_Fe-S-bd"/>
</dbReference>
<dbReference type="GO" id="GO:0046872">
    <property type="term" value="F:metal ion binding"/>
    <property type="evidence" value="ECO:0007669"/>
    <property type="project" value="UniProtKB-KW"/>
</dbReference>
<dbReference type="GO" id="GO:0005886">
    <property type="term" value="C:plasma membrane"/>
    <property type="evidence" value="ECO:0007669"/>
    <property type="project" value="TreeGrafter"/>
</dbReference>
<evidence type="ECO:0000256" key="6">
    <source>
        <dbReference type="SAM" id="Phobius"/>
    </source>
</evidence>